<feature type="region of interest" description="Disordered" evidence="7">
    <location>
        <begin position="18"/>
        <end position="138"/>
    </location>
</feature>
<evidence type="ECO:0000256" key="3">
    <source>
        <dbReference type="ARBA" id="ARBA00022771"/>
    </source>
</evidence>
<feature type="compositionally biased region" description="Polar residues" evidence="7">
    <location>
        <begin position="30"/>
        <end position="54"/>
    </location>
</feature>
<evidence type="ECO:0000256" key="4">
    <source>
        <dbReference type="ARBA" id="ARBA00022833"/>
    </source>
</evidence>
<protein>
    <recommendedName>
        <fullName evidence="8">UBZ4-type domain-containing protein</fullName>
    </recommendedName>
</protein>
<keyword evidence="10" id="KW-1185">Reference proteome</keyword>
<dbReference type="AlphaFoldDB" id="A0AAD9J8T8"/>
<sequence length="169" mass="17690">MTPPVTLKSFFKALPKAEPVLANSPLVDDQPTTGRSSSGTIASGGSRSTESDAFQSEDAKTEKVDGARNASHRIGGVSGASLSVRGKGIKRPAVHPGQPAGNKKVCRPKQTSITAFAQRKQDGGRQVASSTGDRQSDRQIMSCPVCGKVFPATALNSDVNKHVDQCLTE</sequence>
<dbReference type="Gene3D" id="3.30.160.60">
    <property type="entry name" value="Classic Zinc Finger"/>
    <property type="match status" value="1"/>
</dbReference>
<keyword evidence="5 6" id="KW-0234">DNA repair</keyword>
<evidence type="ECO:0000259" key="8">
    <source>
        <dbReference type="PROSITE" id="PS51908"/>
    </source>
</evidence>
<keyword evidence="2 6" id="KW-0227">DNA damage</keyword>
<evidence type="ECO:0000256" key="7">
    <source>
        <dbReference type="SAM" id="MobiDB-lite"/>
    </source>
</evidence>
<comment type="caution">
    <text evidence="9">The sequence shown here is derived from an EMBL/GenBank/DDBJ whole genome shotgun (WGS) entry which is preliminary data.</text>
</comment>
<dbReference type="Proteomes" id="UP001208570">
    <property type="component" value="Unassembled WGS sequence"/>
</dbReference>
<dbReference type="GO" id="GO:0008270">
    <property type="term" value="F:zinc ion binding"/>
    <property type="evidence" value="ECO:0007669"/>
    <property type="project" value="UniProtKB-KW"/>
</dbReference>
<evidence type="ECO:0000256" key="2">
    <source>
        <dbReference type="ARBA" id="ARBA00022763"/>
    </source>
</evidence>
<dbReference type="EMBL" id="JAODUP010000499">
    <property type="protein sequence ID" value="KAK2148409.1"/>
    <property type="molecule type" value="Genomic_DNA"/>
</dbReference>
<evidence type="ECO:0000256" key="1">
    <source>
        <dbReference type="ARBA" id="ARBA00022723"/>
    </source>
</evidence>
<evidence type="ECO:0000313" key="9">
    <source>
        <dbReference type="EMBL" id="KAK2148409.1"/>
    </source>
</evidence>
<accession>A0AAD9J8T8</accession>
<gene>
    <name evidence="9" type="ORF">LSH36_499g01040</name>
</gene>
<organism evidence="9 10">
    <name type="scientific">Paralvinella palmiformis</name>
    <dbReference type="NCBI Taxonomy" id="53620"/>
    <lineage>
        <taxon>Eukaryota</taxon>
        <taxon>Metazoa</taxon>
        <taxon>Spiralia</taxon>
        <taxon>Lophotrochozoa</taxon>
        <taxon>Annelida</taxon>
        <taxon>Polychaeta</taxon>
        <taxon>Sedentaria</taxon>
        <taxon>Canalipalpata</taxon>
        <taxon>Terebellida</taxon>
        <taxon>Terebelliformia</taxon>
        <taxon>Alvinellidae</taxon>
        <taxon>Paralvinella</taxon>
    </lineage>
</organism>
<dbReference type="GO" id="GO:0006281">
    <property type="term" value="P:DNA repair"/>
    <property type="evidence" value="ECO:0007669"/>
    <property type="project" value="UniProtKB-KW"/>
</dbReference>
<dbReference type="PROSITE" id="PS51908">
    <property type="entry name" value="ZF_UBZ4"/>
    <property type="match status" value="1"/>
</dbReference>
<dbReference type="GO" id="GO:0003677">
    <property type="term" value="F:DNA binding"/>
    <property type="evidence" value="ECO:0007669"/>
    <property type="project" value="InterPro"/>
</dbReference>
<dbReference type="InterPro" id="IPR006642">
    <property type="entry name" value="Rad18_UBZ4"/>
</dbReference>
<keyword evidence="4" id="KW-0862">Zinc</keyword>
<evidence type="ECO:0000313" key="10">
    <source>
        <dbReference type="Proteomes" id="UP001208570"/>
    </source>
</evidence>
<feature type="domain" description="UBZ4-type" evidence="8">
    <location>
        <begin position="140"/>
        <end position="169"/>
    </location>
</feature>
<feature type="compositionally biased region" description="Basic and acidic residues" evidence="7">
    <location>
        <begin position="57"/>
        <end position="66"/>
    </location>
</feature>
<proteinExistence type="predicted"/>
<reference evidence="9" key="1">
    <citation type="journal article" date="2023" name="Mol. Biol. Evol.">
        <title>Third-Generation Sequencing Reveals the Adaptive Role of the Epigenome in Three Deep-Sea Polychaetes.</title>
        <authorList>
            <person name="Perez M."/>
            <person name="Aroh O."/>
            <person name="Sun Y."/>
            <person name="Lan Y."/>
            <person name="Juniper S.K."/>
            <person name="Young C.R."/>
            <person name="Angers B."/>
            <person name="Qian P.Y."/>
        </authorList>
    </citation>
    <scope>NUCLEOTIDE SEQUENCE</scope>
    <source>
        <strain evidence="9">P08H-3</strain>
    </source>
</reference>
<keyword evidence="3 6" id="KW-0863">Zinc-finger</keyword>
<evidence type="ECO:0000256" key="5">
    <source>
        <dbReference type="ARBA" id="ARBA00023204"/>
    </source>
</evidence>
<name>A0AAD9J8T8_9ANNE</name>
<dbReference type="CDD" id="cd21965">
    <property type="entry name" value="Zn-C2H2_CALCOCO1_TAX1BP1_like"/>
    <property type="match status" value="1"/>
</dbReference>
<keyword evidence="1" id="KW-0479">Metal-binding</keyword>
<evidence type="ECO:0000256" key="6">
    <source>
        <dbReference type="PROSITE-ProRule" id="PRU01256"/>
    </source>
</evidence>